<evidence type="ECO:0000313" key="11">
    <source>
        <dbReference type="Proteomes" id="UP000472267"/>
    </source>
</evidence>
<dbReference type="GO" id="GO:0033179">
    <property type="term" value="C:proton-transporting V-type ATPase, V0 domain"/>
    <property type="evidence" value="ECO:0007669"/>
    <property type="project" value="InterPro"/>
</dbReference>
<protein>
    <recommendedName>
        <fullName evidence="8">V-type proton ATPase subunit a</fullName>
    </recommendedName>
</protein>
<sequence>MVFRSEEMCLAQLFLQSGSEYDCISELGELGLVEFRDLNPSVSSFQRRFVSEIKRCEEMERILVYLVHLLFSFCGTDVQEQLQRLEMELSEVAKNKEKLQRNLLELTEYTHMLKITRTFIHSRSRALGPQYEEFPTMETDSVTGCTGMQRLGAKLGFISGLIQRVKVEAFERMLWRVCKGYTILSYAEVDENLADLDTGEISKSVVFLISFWGDQIGQKVQKICDCYHCHLYPHPENDEERADVLDSLRTRIQDLNNVLHRTEDYLRQVLQKASESAFTWVLQVKKMKAIYHILNLCSFDVTNKCLIAEVWCPVSDLANLRGALEEGSVSLKLLWNQKKKRCSNEVGMIQHLSQCRVSF</sequence>
<dbReference type="GO" id="GO:0005886">
    <property type="term" value="C:plasma membrane"/>
    <property type="evidence" value="ECO:0007669"/>
    <property type="project" value="TreeGrafter"/>
</dbReference>
<name>A0A672JMB3_SALFA</name>
<gene>
    <name evidence="10" type="primary">atp6v0a2a</name>
</gene>
<dbReference type="AlphaFoldDB" id="A0A672JMB3"/>
<keyword evidence="4" id="KW-0812">Transmembrane</keyword>
<keyword evidence="8" id="KW-0375">Hydrogen ion transport</keyword>
<keyword evidence="9" id="KW-0175">Coiled coil</keyword>
<evidence type="ECO:0000256" key="5">
    <source>
        <dbReference type="ARBA" id="ARBA00022989"/>
    </source>
</evidence>
<dbReference type="InterPro" id="IPR002490">
    <property type="entry name" value="V-ATPase_116kDa_su"/>
</dbReference>
<dbReference type="Pfam" id="PF01496">
    <property type="entry name" value="V_ATPase_I"/>
    <property type="match status" value="2"/>
</dbReference>
<evidence type="ECO:0000256" key="3">
    <source>
        <dbReference type="ARBA" id="ARBA00022448"/>
    </source>
</evidence>
<comment type="subcellular location">
    <subcellularLocation>
        <location evidence="1">Membrane</location>
        <topology evidence="1">Multi-pass membrane protein</topology>
    </subcellularLocation>
</comment>
<evidence type="ECO:0000256" key="7">
    <source>
        <dbReference type="ARBA" id="ARBA00023136"/>
    </source>
</evidence>
<evidence type="ECO:0000256" key="2">
    <source>
        <dbReference type="ARBA" id="ARBA00009904"/>
    </source>
</evidence>
<dbReference type="GO" id="GO:0051117">
    <property type="term" value="F:ATPase binding"/>
    <property type="evidence" value="ECO:0007669"/>
    <property type="project" value="TreeGrafter"/>
</dbReference>
<organism evidence="10 11">
    <name type="scientific">Salarias fasciatus</name>
    <name type="common">Jewelled blenny</name>
    <name type="synonym">Blennius fasciatus</name>
    <dbReference type="NCBI Taxonomy" id="181472"/>
    <lineage>
        <taxon>Eukaryota</taxon>
        <taxon>Metazoa</taxon>
        <taxon>Chordata</taxon>
        <taxon>Craniata</taxon>
        <taxon>Vertebrata</taxon>
        <taxon>Euteleostomi</taxon>
        <taxon>Actinopterygii</taxon>
        <taxon>Neopterygii</taxon>
        <taxon>Teleostei</taxon>
        <taxon>Neoteleostei</taxon>
        <taxon>Acanthomorphata</taxon>
        <taxon>Ovalentaria</taxon>
        <taxon>Blenniimorphae</taxon>
        <taxon>Blenniiformes</taxon>
        <taxon>Blennioidei</taxon>
        <taxon>Blenniidae</taxon>
        <taxon>Salariinae</taxon>
        <taxon>Salarias</taxon>
    </lineage>
</organism>
<reference evidence="10" key="2">
    <citation type="submission" date="2025-09" db="UniProtKB">
        <authorList>
            <consortium name="Ensembl"/>
        </authorList>
    </citation>
    <scope>IDENTIFICATION</scope>
</reference>
<dbReference type="GO" id="GO:0016471">
    <property type="term" value="C:vacuolar proton-transporting V-type ATPase complex"/>
    <property type="evidence" value="ECO:0007669"/>
    <property type="project" value="TreeGrafter"/>
</dbReference>
<keyword evidence="3 8" id="KW-0813">Transport</keyword>
<evidence type="ECO:0000256" key="9">
    <source>
        <dbReference type="SAM" id="Coils"/>
    </source>
</evidence>
<feature type="coiled-coil region" evidence="9">
    <location>
        <begin position="75"/>
        <end position="109"/>
    </location>
</feature>
<comment type="similarity">
    <text evidence="2 8">Belongs to the V-ATPase 116 kDa subunit family.</text>
</comment>
<dbReference type="Ensembl" id="ENSSFAT00005056027.1">
    <property type="protein sequence ID" value="ENSSFAP00005054347.1"/>
    <property type="gene ID" value="ENSSFAG00005025866.1"/>
</dbReference>
<keyword evidence="5" id="KW-1133">Transmembrane helix</keyword>
<evidence type="ECO:0000256" key="1">
    <source>
        <dbReference type="ARBA" id="ARBA00004141"/>
    </source>
</evidence>
<reference evidence="10" key="1">
    <citation type="submission" date="2025-08" db="UniProtKB">
        <authorList>
            <consortium name="Ensembl"/>
        </authorList>
    </citation>
    <scope>IDENTIFICATION</scope>
</reference>
<keyword evidence="6 8" id="KW-0406">Ion transport</keyword>
<keyword evidence="7" id="KW-0472">Membrane</keyword>
<evidence type="ECO:0000256" key="8">
    <source>
        <dbReference type="RuleBase" id="RU361189"/>
    </source>
</evidence>
<evidence type="ECO:0000256" key="6">
    <source>
        <dbReference type="ARBA" id="ARBA00023065"/>
    </source>
</evidence>
<proteinExistence type="inferred from homology"/>
<dbReference type="Proteomes" id="UP000472267">
    <property type="component" value="Unassembled WGS sequence"/>
</dbReference>
<accession>A0A672JMB3</accession>
<dbReference type="GO" id="GO:0046961">
    <property type="term" value="F:proton-transporting ATPase activity, rotational mechanism"/>
    <property type="evidence" value="ECO:0007669"/>
    <property type="project" value="InterPro"/>
</dbReference>
<evidence type="ECO:0000313" key="10">
    <source>
        <dbReference type="Ensembl" id="ENSSFAP00005054347.1"/>
    </source>
</evidence>
<evidence type="ECO:0000256" key="4">
    <source>
        <dbReference type="ARBA" id="ARBA00022692"/>
    </source>
</evidence>
<dbReference type="PANTHER" id="PTHR11629">
    <property type="entry name" value="VACUOLAR PROTON ATPASES"/>
    <property type="match status" value="1"/>
</dbReference>
<keyword evidence="11" id="KW-1185">Reference proteome</keyword>
<dbReference type="PANTHER" id="PTHR11629:SF71">
    <property type="entry name" value="V-TYPE PROTON ATPASE SUBUNIT A"/>
    <property type="match status" value="1"/>
</dbReference>
<comment type="function">
    <text evidence="8">Essential component of the vacuolar proton pump (V-ATPase), a multimeric enzyme that catalyzes the translocation of protons across the membranes. Required for assembly and activity of the V-ATPase.</text>
</comment>
<dbReference type="GO" id="GO:0007035">
    <property type="term" value="P:vacuolar acidification"/>
    <property type="evidence" value="ECO:0007669"/>
    <property type="project" value="TreeGrafter"/>
</dbReference>